<dbReference type="OrthoDB" id="7372889at2"/>
<evidence type="ECO:0008006" key="5">
    <source>
        <dbReference type="Google" id="ProtNLM"/>
    </source>
</evidence>
<evidence type="ECO:0000313" key="4">
    <source>
        <dbReference type="Proteomes" id="UP000518315"/>
    </source>
</evidence>
<accession>A0A427MFQ7</accession>
<comment type="caution">
    <text evidence="2">The sequence shown here is derived from an EMBL/GenBank/DDBJ whole genome shotgun (WGS) entry which is preliminary data.</text>
</comment>
<proteinExistence type="predicted"/>
<reference evidence="1 4" key="2">
    <citation type="submission" date="2020-08" db="EMBL/GenBank/DDBJ databases">
        <title>Genomic Encyclopedia of Type Strains, Phase III (KMG-III): the genomes of soil and plant-associated and newly described type strains.</title>
        <authorList>
            <person name="Whitman W."/>
        </authorList>
    </citation>
    <scope>NUCLEOTIDE SEQUENCE [LARGE SCALE GENOMIC DNA]</scope>
    <source>
        <strain evidence="1 4">CECT 4113</strain>
    </source>
</reference>
<dbReference type="EMBL" id="RJJT01000017">
    <property type="protein sequence ID" value="RSB66741.1"/>
    <property type="molecule type" value="Genomic_DNA"/>
</dbReference>
<dbReference type="EMBL" id="JACHXH010000018">
    <property type="protein sequence ID" value="MBB3136903.1"/>
    <property type="molecule type" value="Genomic_DNA"/>
</dbReference>
<sequence length="251" mass="27588">MEGLFFLSQTSHFSADRVNDGKGNEVPIDFKVRATAETLRFLYVSDIHIGDATLWGQLIIPLLNLDLDSRFASDDRFGLADVTATLGLAWHPDRMQTFAFGVDLAMPTGSYEADSFANTGLNHWSVQPTIAYKYFDPQGLDVSLSSRLIFNTENTDTHYTSGTELVIDYAVGWNLGKVKIGATGYYLKQLTDDEGPAVASDGHRGEGLAIGPSLTYSFNPGMQLSASWQHDVIAENRSQGDAVWVNFATKF</sequence>
<keyword evidence="4" id="KW-1185">Reference proteome</keyword>
<evidence type="ECO:0000313" key="2">
    <source>
        <dbReference type="EMBL" id="RSB66741.1"/>
    </source>
</evidence>
<evidence type="ECO:0000313" key="1">
    <source>
        <dbReference type="EMBL" id="MBB3136903.1"/>
    </source>
</evidence>
<dbReference type="RefSeq" id="WP_125847545.1">
    <property type="nucleotide sequence ID" value="NZ_JACHXH010000018.1"/>
</dbReference>
<dbReference type="SUPFAM" id="SSF56935">
    <property type="entry name" value="Porins"/>
    <property type="match status" value="1"/>
</dbReference>
<organism evidence="2 3">
    <name type="scientific">Rhizobium pisi</name>
    <dbReference type="NCBI Taxonomy" id="574561"/>
    <lineage>
        <taxon>Bacteria</taxon>
        <taxon>Pseudomonadati</taxon>
        <taxon>Pseudomonadota</taxon>
        <taxon>Alphaproteobacteria</taxon>
        <taxon>Hyphomicrobiales</taxon>
        <taxon>Rhizobiaceae</taxon>
        <taxon>Rhizobium/Agrobacterium group</taxon>
        <taxon>Rhizobium</taxon>
    </lineage>
</organism>
<evidence type="ECO:0000313" key="3">
    <source>
        <dbReference type="Proteomes" id="UP000277279"/>
    </source>
</evidence>
<dbReference type="Proteomes" id="UP000277279">
    <property type="component" value="Unassembled WGS sequence"/>
</dbReference>
<name>A0A427MFQ7_9HYPH</name>
<dbReference type="InterPro" id="IPR025737">
    <property type="entry name" value="FApF"/>
</dbReference>
<dbReference type="Proteomes" id="UP000518315">
    <property type="component" value="Unassembled WGS sequence"/>
</dbReference>
<protein>
    <recommendedName>
        <fullName evidence="5">Transporter</fullName>
    </recommendedName>
</protein>
<dbReference type="AlphaFoldDB" id="A0A427MFQ7"/>
<gene>
    <name evidence="2" type="ORF">EFD55_22655</name>
    <name evidence="1" type="ORF">FHS26_004661</name>
</gene>
<dbReference type="Pfam" id="PF13557">
    <property type="entry name" value="Phenol_MetA_deg"/>
    <property type="match status" value="1"/>
</dbReference>
<reference evidence="2 3" key="1">
    <citation type="submission" date="2018-11" db="EMBL/GenBank/DDBJ databases">
        <authorList>
            <person name="Huo Y."/>
        </authorList>
    </citation>
    <scope>NUCLEOTIDE SEQUENCE [LARGE SCALE GENOMIC DNA]</scope>
    <source>
        <strain evidence="2 3">DSM 30132</strain>
    </source>
</reference>